<keyword evidence="1" id="KW-1133">Transmembrane helix</keyword>
<accession>A0A4V6XVN3</accession>
<evidence type="ECO:0000313" key="2">
    <source>
        <dbReference type="EMBL" id="TKR61265.1"/>
    </source>
</evidence>
<comment type="caution">
    <text evidence="2">The sequence shown here is derived from an EMBL/GenBank/DDBJ whole genome shotgun (WGS) entry which is preliminary data.</text>
</comment>
<sequence>MSCNDMLLVFQDSVMSKFGSSVNEKHTLQLFVSSFLAILSVIQIGACLTLTVYSAKQTKVNINCSHIICVLSIFTLAFSFLYSFFCCSFFFFYLPTFIGFFGPFHAVSCLTNYKLPQVRILNVIGAALGIALAASSSFAFLCWSSSVSTTHHPYDRICEWPKKTYAYCYRSIEFTNPYIEWTKAQKLQNTLSSLYLSAYPNNSAVPKTNHRHSSTS</sequence>
<dbReference type="AlphaFoldDB" id="A0A4V6XVN3"/>
<keyword evidence="3" id="KW-1185">Reference proteome</keyword>
<keyword evidence="1" id="KW-0472">Membrane</keyword>
<protein>
    <submittedName>
        <fullName evidence="2">Uncharacterized protein</fullName>
    </submittedName>
</protein>
<reference evidence="2 3" key="2">
    <citation type="journal article" date="2019" name="G3 (Bethesda)">
        <title>Hybrid Assembly of the Genome of the Entomopathogenic Nematode Steinernema carpocapsae Identifies the X-Chromosome.</title>
        <authorList>
            <person name="Serra L."/>
            <person name="Macchietto M."/>
            <person name="Macias-Munoz A."/>
            <person name="McGill C.J."/>
            <person name="Rodriguez I.M."/>
            <person name="Rodriguez B."/>
            <person name="Murad R."/>
            <person name="Mortazavi A."/>
        </authorList>
    </citation>
    <scope>NUCLEOTIDE SEQUENCE [LARGE SCALE GENOMIC DNA]</scope>
    <source>
        <strain evidence="2 3">ALL</strain>
    </source>
</reference>
<feature type="transmembrane region" description="Helical" evidence="1">
    <location>
        <begin position="30"/>
        <end position="53"/>
    </location>
</feature>
<feature type="transmembrane region" description="Helical" evidence="1">
    <location>
        <begin position="120"/>
        <end position="141"/>
    </location>
</feature>
<gene>
    <name evidence="2" type="ORF">L596_028395</name>
</gene>
<name>A0A4V6XVN3_STECR</name>
<feature type="transmembrane region" description="Helical" evidence="1">
    <location>
        <begin position="65"/>
        <end position="85"/>
    </location>
</feature>
<organism evidence="2 3">
    <name type="scientific">Steinernema carpocapsae</name>
    <name type="common">Entomopathogenic nematode</name>
    <dbReference type="NCBI Taxonomy" id="34508"/>
    <lineage>
        <taxon>Eukaryota</taxon>
        <taxon>Metazoa</taxon>
        <taxon>Ecdysozoa</taxon>
        <taxon>Nematoda</taxon>
        <taxon>Chromadorea</taxon>
        <taxon>Rhabditida</taxon>
        <taxon>Tylenchina</taxon>
        <taxon>Panagrolaimomorpha</taxon>
        <taxon>Strongyloidoidea</taxon>
        <taxon>Steinernematidae</taxon>
        <taxon>Steinernema</taxon>
    </lineage>
</organism>
<evidence type="ECO:0000313" key="3">
    <source>
        <dbReference type="Proteomes" id="UP000298663"/>
    </source>
</evidence>
<reference evidence="2 3" key="1">
    <citation type="journal article" date="2015" name="Genome Biol.">
        <title>Comparative genomics of Steinernema reveals deeply conserved gene regulatory networks.</title>
        <authorList>
            <person name="Dillman A.R."/>
            <person name="Macchietto M."/>
            <person name="Porter C.F."/>
            <person name="Rogers A."/>
            <person name="Williams B."/>
            <person name="Antoshechkin I."/>
            <person name="Lee M.M."/>
            <person name="Goodwin Z."/>
            <person name="Lu X."/>
            <person name="Lewis E.E."/>
            <person name="Goodrich-Blair H."/>
            <person name="Stock S.P."/>
            <person name="Adams B.J."/>
            <person name="Sternberg P.W."/>
            <person name="Mortazavi A."/>
        </authorList>
    </citation>
    <scope>NUCLEOTIDE SEQUENCE [LARGE SCALE GENOMIC DNA]</scope>
    <source>
        <strain evidence="2 3">ALL</strain>
    </source>
</reference>
<dbReference type="OrthoDB" id="5860538at2759"/>
<evidence type="ECO:0000256" key="1">
    <source>
        <dbReference type="SAM" id="Phobius"/>
    </source>
</evidence>
<dbReference type="Proteomes" id="UP000298663">
    <property type="component" value="Unassembled WGS sequence"/>
</dbReference>
<keyword evidence="1" id="KW-0812">Transmembrane</keyword>
<dbReference type="EMBL" id="AZBU02000011">
    <property type="protein sequence ID" value="TKR61265.1"/>
    <property type="molecule type" value="Genomic_DNA"/>
</dbReference>
<feature type="transmembrane region" description="Helical" evidence="1">
    <location>
        <begin position="91"/>
        <end position="113"/>
    </location>
</feature>
<proteinExistence type="predicted"/>